<dbReference type="eggNOG" id="COG1669">
    <property type="taxonomic scope" value="Bacteria"/>
</dbReference>
<evidence type="ECO:0000313" key="3">
    <source>
        <dbReference type="Proteomes" id="UP000005459"/>
    </source>
</evidence>
<evidence type="ECO:0000259" key="1">
    <source>
        <dbReference type="Pfam" id="PF18765"/>
    </source>
</evidence>
<dbReference type="RefSeq" id="WP_007193749.1">
    <property type="nucleotide sequence ID" value="NZ_AFWV01000009.1"/>
</dbReference>
<dbReference type="Proteomes" id="UP000005459">
    <property type="component" value="Unassembled WGS sequence"/>
</dbReference>
<gene>
    <name evidence="2" type="ORF">ThimaDRAFT_2877</name>
</gene>
<reference evidence="2 3" key="1">
    <citation type="submission" date="2011-06" db="EMBL/GenBank/DDBJ databases">
        <title>The draft genome of Thiocapsa marina 5811.</title>
        <authorList>
            <consortium name="US DOE Joint Genome Institute (JGI-PGF)"/>
            <person name="Lucas S."/>
            <person name="Han J."/>
            <person name="Cheng J.-F."/>
            <person name="Goodwin L."/>
            <person name="Pitluck S."/>
            <person name="Peters L."/>
            <person name="Land M.L."/>
            <person name="Hauser L."/>
            <person name="Vogl K."/>
            <person name="Liu Z."/>
            <person name="Imhoff J."/>
            <person name="Thiel V."/>
            <person name="Frigaard N.-U."/>
            <person name="Bryant D."/>
            <person name="Woyke T.J."/>
        </authorList>
    </citation>
    <scope>NUCLEOTIDE SEQUENCE [LARGE SCALE GENOMIC DNA]</scope>
    <source>
        <strain evidence="2 3">5811</strain>
    </source>
</reference>
<dbReference type="Gene3D" id="3.30.460.10">
    <property type="entry name" value="Beta Polymerase, domain 2"/>
    <property type="match status" value="1"/>
</dbReference>
<protein>
    <submittedName>
        <fullName evidence="2">DNA polymerase beta domain protein region</fullName>
    </submittedName>
</protein>
<dbReference type="STRING" id="768671.ThimaDRAFT_2877"/>
<organism evidence="2 3">
    <name type="scientific">Thiocapsa marina 5811</name>
    <dbReference type="NCBI Taxonomy" id="768671"/>
    <lineage>
        <taxon>Bacteria</taxon>
        <taxon>Pseudomonadati</taxon>
        <taxon>Pseudomonadota</taxon>
        <taxon>Gammaproteobacteria</taxon>
        <taxon>Chromatiales</taxon>
        <taxon>Chromatiaceae</taxon>
        <taxon>Thiocapsa</taxon>
    </lineage>
</organism>
<evidence type="ECO:0000313" key="2">
    <source>
        <dbReference type="EMBL" id="EGV17818.1"/>
    </source>
</evidence>
<feature type="domain" description="Polymerase beta nucleotidyltransferase" evidence="1">
    <location>
        <begin position="22"/>
        <end position="76"/>
    </location>
</feature>
<dbReference type="InterPro" id="IPR041633">
    <property type="entry name" value="Polbeta"/>
</dbReference>
<dbReference type="EMBL" id="AFWV01000009">
    <property type="protein sequence ID" value="EGV17818.1"/>
    <property type="molecule type" value="Genomic_DNA"/>
</dbReference>
<keyword evidence="3" id="KW-1185">Reference proteome</keyword>
<dbReference type="SUPFAM" id="SSF81301">
    <property type="entry name" value="Nucleotidyltransferase"/>
    <property type="match status" value="1"/>
</dbReference>
<dbReference type="OrthoDB" id="14556at2"/>
<sequence>MRLTSDQVLTILGTASRLSGETAVVYLFGSRLDERARGGDVDLLVENPQGLTLLERARLKLELEERLGLPVDVISQARAQFKHP</sequence>
<name>F9UD74_9GAMM</name>
<dbReference type="CDD" id="cd05403">
    <property type="entry name" value="NT_KNTase_like"/>
    <property type="match status" value="1"/>
</dbReference>
<dbReference type="InterPro" id="IPR043519">
    <property type="entry name" value="NT_sf"/>
</dbReference>
<accession>F9UD74</accession>
<dbReference type="Pfam" id="PF18765">
    <property type="entry name" value="Polbeta"/>
    <property type="match status" value="1"/>
</dbReference>
<dbReference type="AlphaFoldDB" id="F9UD74"/>
<proteinExistence type="predicted"/>